<sequence>MNLEQITDTLNSEFKKEGRRLVFWYDEKQEFLSEIEELKLENAKLLVLHQDELFKTKILLERQEKETNYLIYAPFKRSENRENHLADTIMYSKVFLTDWISIMAQNLKIDDELKGVMEEHRKFFEAKDRREKFEKLVNDSKPSKKEDMEIILMRAITGSKAEIFDGFEDVTRILITDVNRKESRYLAEFKKYNLEEKFWDMCRLKFGYIDDEPNLTKLLLGIFLTYISEKITKEIPKKYKKLNVKSTVIIFLNKLRKISEYRNDFENLVSEVYLHIKQDKYFKNILPEHILELDIFDFPDEKITEWIAERISDENFSAKLQNKSILDIIKLRQENNNDNDRLKIEYKVLKYAYNSIKNTGFNFSGNIHELIKTYDNEYYWIDTYYRKFYYYYDKLVEKSEKYEKLAKIIELRYTDDFLNPLNIKFNELLDYNNLPEEIKLQKNFYKNYVEINKNRIVVIISDAFRYEVAKELVGKMNKDEKMNAELESQISVLPSITKLGMASLLPHEKIEIKTVEKDFTVLVDGKACNDRVKREKILKEYDEDSVALDFDKVFKATKDEVREMFRNKKKVYIYHNQIDARGDKANTEDEVFDACHEALDEIMNLIKKLRVESINNIIVTSDHGFIYKRRKIEEFDKIENSFDENDIINKRYVITEKDYNIIGVNEIGLSKILNDEKETLKVLSPNTSNIFKISGGGQNYYHGGISLQEMLVPVIKVRTAKGAVDTEKVKVSLISEVRKITSLAISLEFLQKEAVTDIIKSAEFEIFFTDGNDNIISNIENYKADSEEGETKKRIRKFKFTLKNQKYSKNEDYYLIVKDKESEIEEIRENMIIDVLFADDFGF</sequence>
<proteinExistence type="predicted"/>
<gene>
    <name evidence="1" type="ORF">JMUB3935_0075</name>
</gene>
<dbReference type="SUPFAM" id="SSF53649">
    <property type="entry name" value="Alkaline phosphatase-like"/>
    <property type="match status" value="1"/>
</dbReference>
<dbReference type="Pfam" id="PF08665">
    <property type="entry name" value="PglZ"/>
    <property type="match status" value="1"/>
</dbReference>
<accession>A0A510KMK4</accession>
<dbReference type="Proteomes" id="UP000321378">
    <property type="component" value="Chromosome"/>
</dbReference>
<dbReference type="NCBIfam" id="TIGR02687">
    <property type="entry name" value="BREX-1 system phosphatase PglZ type A"/>
    <property type="match status" value="1"/>
</dbReference>
<organism evidence="1 2">
    <name type="scientific">Leptotrichia trevisanii</name>
    <dbReference type="NCBI Taxonomy" id="109328"/>
    <lineage>
        <taxon>Bacteria</taxon>
        <taxon>Fusobacteriati</taxon>
        <taxon>Fusobacteriota</taxon>
        <taxon>Fusobacteriia</taxon>
        <taxon>Fusobacteriales</taxon>
        <taxon>Leptotrichiaceae</taxon>
        <taxon>Leptotrichia</taxon>
    </lineage>
</organism>
<dbReference type="Gene3D" id="3.40.720.10">
    <property type="entry name" value="Alkaline Phosphatase, subunit A"/>
    <property type="match status" value="1"/>
</dbReference>
<protein>
    <submittedName>
        <fullName evidence="1">Uncharacterized protein</fullName>
    </submittedName>
</protein>
<dbReference type="InterPro" id="IPR014060">
    <property type="entry name" value="PglZ"/>
</dbReference>
<dbReference type="EMBL" id="AP019840">
    <property type="protein sequence ID" value="BBM51125.1"/>
    <property type="molecule type" value="Genomic_DNA"/>
</dbReference>
<dbReference type="InterPro" id="IPR017850">
    <property type="entry name" value="Alkaline_phosphatase_core_sf"/>
</dbReference>
<dbReference type="Gene3D" id="3.30.1360.180">
    <property type="match status" value="1"/>
</dbReference>
<evidence type="ECO:0000313" key="1">
    <source>
        <dbReference type="EMBL" id="BBM51125.1"/>
    </source>
</evidence>
<name>A0A510KMK4_9FUSO</name>
<reference evidence="1 2" key="1">
    <citation type="submission" date="2019-07" db="EMBL/GenBank/DDBJ databases">
        <title>Complete Genome Sequence of Leptotrichia trevisanii Strain JMUB3935.</title>
        <authorList>
            <person name="Watanabe S."/>
            <person name="Cui L."/>
        </authorList>
    </citation>
    <scope>NUCLEOTIDE SEQUENCE [LARGE SCALE GENOMIC DNA]</scope>
    <source>
        <strain evidence="1 2">JMUB3935</strain>
    </source>
</reference>
<dbReference type="RefSeq" id="WP_172619049.1">
    <property type="nucleotide sequence ID" value="NZ_AP019840.1"/>
</dbReference>
<evidence type="ECO:0000313" key="2">
    <source>
        <dbReference type="Proteomes" id="UP000321378"/>
    </source>
</evidence>
<dbReference type="AlphaFoldDB" id="A0A510KMK4"/>